<evidence type="ECO:0000313" key="4">
    <source>
        <dbReference type="Proteomes" id="UP000272481"/>
    </source>
</evidence>
<comment type="caution">
    <text evidence="3">The sequence shown here is derived from an EMBL/GenBank/DDBJ whole genome shotgun (WGS) entry which is preliminary data.</text>
</comment>
<accession>A0ABX9ZCQ2</accession>
<dbReference type="RefSeq" id="WP_125903970.1">
    <property type="nucleotide sequence ID" value="NZ_RWGW01000011.1"/>
</dbReference>
<organism evidence="3 4">
    <name type="scientific">Bhargavaea beijingensis</name>
    <dbReference type="NCBI Taxonomy" id="426756"/>
    <lineage>
        <taxon>Bacteria</taxon>
        <taxon>Bacillati</taxon>
        <taxon>Bacillota</taxon>
        <taxon>Bacilli</taxon>
        <taxon>Bacillales</taxon>
        <taxon>Caryophanaceae</taxon>
        <taxon>Bhargavaea</taxon>
    </lineage>
</organism>
<gene>
    <name evidence="3" type="ORF">EJA12_08095</name>
</gene>
<name>A0ABX9ZCQ2_9BACL</name>
<sequence>MRRLLVIGLATLFFSGCRMDVAAPVEQAPPEQRVEAAALQADVLPEVPAYYGDYRPNPSFTDDRRLRNPGEVWRDSRGEMEVLKATGEQKRVDGGAAELTVRETKILRYEPDAQPEFKFVKLFVEVQNTGDEPVRVEPVSEMVTDTGETVHWQEEIYGEGLGGMLAPGQVKAGNVGFILEDTDAQVLTLHAGAEGKAEIRF</sequence>
<dbReference type="Proteomes" id="UP000272481">
    <property type="component" value="Unassembled WGS sequence"/>
</dbReference>
<dbReference type="Gene3D" id="2.60.40.1240">
    <property type="match status" value="1"/>
</dbReference>
<dbReference type="EMBL" id="RWGW01000011">
    <property type="protein sequence ID" value="RSK31936.1"/>
    <property type="molecule type" value="Genomic_DNA"/>
</dbReference>
<keyword evidence="1" id="KW-0732">Signal</keyword>
<keyword evidence="4" id="KW-1185">Reference proteome</keyword>
<dbReference type="Pfam" id="PF11611">
    <property type="entry name" value="DUF4352"/>
    <property type="match status" value="1"/>
</dbReference>
<dbReference type="InterPro" id="IPR029051">
    <property type="entry name" value="DUF4352"/>
</dbReference>
<evidence type="ECO:0000313" key="3">
    <source>
        <dbReference type="EMBL" id="RSK31936.1"/>
    </source>
</evidence>
<evidence type="ECO:0000256" key="1">
    <source>
        <dbReference type="ARBA" id="ARBA00022729"/>
    </source>
</evidence>
<evidence type="ECO:0000259" key="2">
    <source>
        <dbReference type="Pfam" id="PF11611"/>
    </source>
</evidence>
<feature type="domain" description="DUF4352" evidence="2">
    <location>
        <begin position="91"/>
        <end position="189"/>
    </location>
</feature>
<dbReference type="InterPro" id="IPR029050">
    <property type="entry name" value="Immunoprotect_excell_Ig-like"/>
</dbReference>
<protein>
    <submittedName>
        <fullName evidence="3">DUF4352 domain-containing protein</fullName>
    </submittedName>
</protein>
<reference evidence="3 4" key="1">
    <citation type="submission" date="2018-12" db="EMBL/GenBank/DDBJ databases">
        <title>Comparitive functional genomics of dry heat resistant strains isolated from the viking spacecraft.</title>
        <authorList>
            <person name="Seuylemezian A."/>
            <person name="Vaishampayan P."/>
        </authorList>
    </citation>
    <scope>NUCLEOTIDE SEQUENCE [LARGE SCALE GENOMIC DNA]</scope>
    <source>
        <strain evidence="3 4">M6-11</strain>
    </source>
</reference>
<dbReference type="PROSITE" id="PS51257">
    <property type="entry name" value="PROKAR_LIPOPROTEIN"/>
    <property type="match status" value="1"/>
</dbReference>
<proteinExistence type="predicted"/>